<evidence type="ECO:0000313" key="3">
    <source>
        <dbReference type="Proteomes" id="UP001219518"/>
    </source>
</evidence>
<accession>A0AAE1I1C7</accession>
<keyword evidence="2" id="KW-0808">Transferase</keyword>
<evidence type="ECO:0000313" key="2">
    <source>
        <dbReference type="EMBL" id="KAK3931210.1"/>
    </source>
</evidence>
<dbReference type="Proteomes" id="UP001219518">
    <property type="component" value="Unassembled WGS sequence"/>
</dbReference>
<dbReference type="GO" id="GO:0016301">
    <property type="term" value="F:kinase activity"/>
    <property type="evidence" value="ECO:0007669"/>
    <property type="project" value="UniProtKB-KW"/>
</dbReference>
<keyword evidence="2" id="KW-0418">Kinase</keyword>
<gene>
    <name evidence="2" type="ORF">KUF71_025354</name>
</gene>
<organism evidence="2 3">
    <name type="scientific">Frankliniella fusca</name>
    <dbReference type="NCBI Taxonomy" id="407009"/>
    <lineage>
        <taxon>Eukaryota</taxon>
        <taxon>Metazoa</taxon>
        <taxon>Ecdysozoa</taxon>
        <taxon>Arthropoda</taxon>
        <taxon>Hexapoda</taxon>
        <taxon>Insecta</taxon>
        <taxon>Pterygota</taxon>
        <taxon>Neoptera</taxon>
        <taxon>Paraneoptera</taxon>
        <taxon>Thysanoptera</taxon>
        <taxon>Terebrantia</taxon>
        <taxon>Thripoidea</taxon>
        <taxon>Thripidae</taxon>
        <taxon>Frankliniella</taxon>
    </lineage>
</organism>
<feature type="region of interest" description="Disordered" evidence="1">
    <location>
        <begin position="81"/>
        <end position="104"/>
    </location>
</feature>
<feature type="compositionally biased region" description="Gly residues" evidence="1">
    <location>
        <begin position="93"/>
        <end position="102"/>
    </location>
</feature>
<dbReference type="AlphaFoldDB" id="A0AAE1I1C7"/>
<sequence>MSRMTCGPVHQDCSLEQRPTRRCRSNSHTLSPTWKRDSGGAVPDLVVQVVEAALQPCWVGLSGGPGRGVGVVASSKARRQVQLAPEQHHGRGDAGGGVGGGTEAHEDEWSLQVPVRLRLIGNHSELAGHPEPRKDIVYKGSSNDVCVHARNGDGLGPPREIVHGDQQVAVAARGEREGSSDVHSNTFPWDTNIVRPQGSTASLVWALLPTTNLTGQTPEFYLLAHAWPVEVAPHLLEGLVVAEVARPSGEGRGPNADCAQFARFPSHTSHSLTRTVMTVSSPAGRSVLDTAHTRSDEEMAVGCVVRRVSGTRWRPLAPCTNISSLAGLNCSTYAAMKSPPRSTSSWMSPSKTYIGTSKAPNETTAVDQGLQLPQQRLGLVAGVLAAHRGDTDVVGRRRGAGFAGSRGIDGHLAEARALTGRLVQLLYIIYLDSGRQHVSVGAVVLVSDDAGHVRVGDPRQEHLLRDRLKRLLLPGRVGNPRQLQYLRAKVRQALTYFLGAAVQLRFGEGSALARVEVLLQPGTQLGVVRVGGLGQRLHDIGGSSL</sequence>
<feature type="region of interest" description="Disordered" evidence="1">
    <location>
        <begin position="1"/>
        <end position="35"/>
    </location>
</feature>
<proteinExistence type="predicted"/>
<keyword evidence="3" id="KW-1185">Reference proteome</keyword>
<protein>
    <submittedName>
        <fullName evidence="2">NAD kinase 2</fullName>
    </submittedName>
</protein>
<comment type="caution">
    <text evidence="2">The sequence shown here is derived from an EMBL/GenBank/DDBJ whole genome shotgun (WGS) entry which is preliminary data.</text>
</comment>
<name>A0AAE1I1C7_9NEOP</name>
<reference evidence="2" key="2">
    <citation type="journal article" date="2023" name="BMC Genomics">
        <title>Pest status, molecular evolution, and epigenetic factors derived from the genome assembly of Frankliniella fusca, a thysanopteran phytovirus vector.</title>
        <authorList>
            <person name="Catto M.A."/>
            <person name="Labadie P.E."/>
            <person name="Jacobson A.L."/>
            <person name="Kennedy G.G."/>
            <person name="Srinivasan R."/>
            <person name="Hunt B.G."/>
        </authorList>
    </citation>
    <scope>NUCLEOTIDE SEQUENCE</scope>
    <source>
        <strain evidence="2">PL_HMW_Pooled</strain>
    </source>
</reference>
<dbReference type="EMBL" id="JAHWGI010001420">
    <property type="protein sequence ID" value="KAK3931210.1"/>
    <property type="molecule type" value="Genomic_DNA"/>
</dbReference>
<evidence type="ECO:0000256" key="1">
    <source>
        <dbReference type="SAM" id="MobiDB-lite"/>
    </source>
</evidence>
<reference evidence="2" key="1">
    <citation type="submission" date="2021-07" db="EMBL/GenBank/DDBJ databases">
        <authorList>
            <person name="Catto M.A."/>
            <person name="Jacobson A."/>
            <person name="Kennedy G."/>
            <person name="Labadie P."/>
            <person name="Hunt B.G."/>
            <person name="Srinivasan R."/>
        </authorList>
    </citation>
    <scope>NUCLEOTIDE SEQUENCE</scope>
    <source>
        <strain evidence="2">PL_HMW_Pooled</strain>
        <tissue evidence="2">Head</tissue>
    </source>
</reference>